<comment type="caution">
    <text evidence="1">The sequence shown here is derived from an EMBL/GenBank/DDBJ whole genome shotgun (WGS) entry which is preliminary data.</text>
</comment>
<protein>
    <submittedName>
        <fullName evidence="1">Uncharacterized protein</fullName>
    </submittedName>
</protein>
<gene>
    <name evidence="1" type="ORF">RG47T_1871</name>
</gene>
<dbReference type="EMBL" id="MPPL01000001">
    <property type="protein sequence ID" value="OKS86415.1"/>
    <property type="molecule type" value="Genomic_DNA"/>
</dbReference>
<keyword evidence="2" id="KW-1185">Reference proteome</keyword>
<dbReference type="Proteomes" id="UP000186720">
    <property type="component" value="Unassembled WGS sequence"/>
</dbReference>
<dbReference type="AlphaFoldDB" id="A0A1Q5ZXB4"/>
<evidence type="ECO:0000313" key="1">
    <source>
        <dbReference type="EMBL" id="OKS86415.1"/>
    </source>
</evidence>
<sequence>MLKLIRSAGHYKIITHAFAITFQTYIIYKYPARCLLPATNFCDEQQA</sequence>
<evidence type="ECO:0000313" key="2">
    <source>
        <dbReference type="Proteomes" id="UP000186720"/>
    </source>
</evidence>
<name>A0A1Q5ZXB4_9SPHI</name>
<proteinExistence type="predicted"/>
<organism evidence="1 2">
    <name type="scientific">Mucilaginibacter polytrichastri</name>
    <dbReference type="NCBI Taxonomy" id="1302689"/>
    <lineage>
        <taxon>Bacteria</taxon>
        <taxon>Pseudomonadati</taxon>
        <taxon>Bacteroidota</taxon>
        <taxon>Sphingobacteriia</taxon>
        <taxon>Sphingobacteriales</taxon>
        <taxon>Sphingobacteriaceae</taxon>
        <taxon>Mucilaginibacter</taxon>
    </lineage>
</organism>
<accession>A0A1Q5ZXB4</accession>
<reference evidence="1 2" key="1">
    <citation type="submission" date="2016-11" db="EMBL/GenBank/DDBJ databases">
        <title>Whole Genome Sequencing of Mucilaginibacter polytrichastri RG4-7(T) isolated from the moss sample.</title>
        <authorList>
            <person name="Li Y."/>
        </authorList>
    </citation>
    <scope>NUCLEOTIDE SEQUENCE [LARGE SCALE GENOMIC DNA]</scope>
    <source>
        <strain evidence="1 2">RG4-7</strain>
    </source>
</reference>